<evidence type="ECO:0000256" key="1">
    <source>
        <dbReference type="ARBA" id="ARBA00004434"/>
    </source>
</evidence>
<dbReference type="PANTHER" id="PTHR46041:SF2">
    <property type="entry name" value="MITOCHONDRIAL INNER MEMBRANE PROTEASE SUBUNIT 2"/>
    <property type="match status" value="1"/>
</dbReference>
<evidence type="ECO:0000259" key="13">
    <source>
        <dbReference type="Pfam" id="PF10502"/>
    </source>
</evidence>
<dbReference type="Proteomes" id="UP000789508">
    <property type="component" value="Unassembled WGS sequence"/>
</dbReference>
<keyword evidence="5" id="KW-0812">Transmembrane</keyword>
<evidence type="ECO:0000313" key="15">
    <source>
        <dbReference type="Proteomes" id="UP000789508"/>
    </source>
</evidence>
<dbReference type="FunFam" id="2.10.109.10:FF:000005">
    <property type="entry name" value="Mitochondrial inner membrane protease subunit"/>
    <property type="match status" value="1"/>
</dbReference>
<evidence type="ECO:0000256" key="5">
    <source>
        <dbReference type="ARBA" id="ARBA00022692"/>
    </source>
</evidence>
<dbReference type="InterPro" id="IPR012340">
    <property type="entry name" value="NA-bd_OB-fold"/>
</dbReference>
<dbReference type="OrthoDB" id="308440at2759"/>
<gene>
    <name evidence="14" type="ORF">ALEPTO_LOCUS8343</name>
</gene>
<evidence type="ECO:0000256" key="11">
    <source>
        <dbReference type="PIRSR" id="PIRSR600223-1"/>
    </source>
</evidence>
<dbReference type="GO" id="GO:0006627">
    <property type="term" value="P:protein processing involved in protein targeting to mitochondrion"/>
    <property type="evidence" value="ECO:0007669"/>
    <property type="project" value="InterPro"/>
</dbReference>
<keyword evidence="4" id="KW-0645">Protease</keyword>
<evidence type="ECO:0000256" key="12">
    <source>
        <dbReference type="SAM" id="MobiDB-lite"/>
    </source>
</evidence>
<dbReference type="InterPro" id="IPR037730">
    <property type="entry name" value="IMP2"/>
</dbReference>
<dbReference type="SUPFAM" id="SSF50249">
    <property type="entry name" value="Nucleic acid-binding proteins"/>
    <property type="match status" value="1"/>
</dbReference>
<dbReference type="Gene3D" id="1.10.10.10">
    <property type="entry name" value="Winged helix-like DNA-binding domain superfamily/Winged helix DNA-binding domain"/>
    <property type="match status" value="1"/>
</dbReference>
<dbReference type="Gene3D" id="2.10.109.10">
    <property type="entry name" value="Umud Fragment, subunit A"/>
    <property type="match status" value="1"/>
</dbReference>
<dbReference type="InterPro" id="IPR000223">
    <property type="entry name" value="Pept_S26A_signal_pept_1"/>
</dbReference>
<comment type="similarity">
    <text evidence="2">Belongs to the peptidase S26 family. IMP2 subfamily.</text>
</comment>
<comment type="subcellular location">
    <subcellularLocation>
        <location evidence="1">Mitochondrion inner membrane</location>
        <topology evidence="1">Single-pass membrane protein</topology>
    </subcellularLocation>
</comment>
<dbReference type="CDD" id="cd06530">
    <property type="entry name" value="S26_SPase_I"/>
    <property type="match status" value="1"/>
</dbReference>
<keyword evidence="8" id="KW-1133">Transmembrane helix</keyword>
<dbReference type="Pfam" id="PF10502">
    <property type="entry name" value="Peptidase_S26"/>
    <property type="match status" value="1"/>
</dbReference>
<evidence type="ECO:0000256" key="10">
    <source>
        <dbReference type="ARBA" id="ARBA00023136"/>
    </source>
</evidence>
<evidence type="ECO:0000256" key="3">
    <source>
        <dbReference type="ARBA" id="ARBA00013650"/>
    </source>
</evidence>
<feature type="active site" evidence="11">
    <location>
        <position position="89"/>
    </location>
</feature>
<feature type="region of interest" description="Disordered" evidence="12">
    <location>
        <begin position="202"/>
        <end position="225"/>
    </location>
</feature>
<dbReference type="GO" id="GO:0004252">
    <property type="term" value="F:serine-type endopeptidase activity"/>
    <property type="evidence" value="ECO:0007669"/>
    <property type="project" value="InterPro"/>
</dbReference>
<sequence>MFKFFYNPKTQYILRQLGWVPVFAFFVDHVYSVASVNGRSMQPTFNPDSNRLRHDIVLLNRWAIARRKYEIGDVVTLWSPFDPDLLITKRIIALEGDTVKTLSSYPEKYVIVPKGYCWVEGDENFHSKDSNSFGPVPLGLINAKVTHIIWPLSRLGKVPIKTCPERVSNFRTIEGYGPNYGSGYGTPKRDMQSQGGGWISPSEGSSFFSSDSPKNQSSSVKETRQTLRPVTIKQILSIEPKEPLQLDGHDISSVTFVATVRSVNEQTNYINYIMEDGTGSIEVKSFFNDDSNEKKFETRANTYVRVLGIVKLSQRIVVNPFSIRLINDYNEISYHFLEVIQNSTAFQYENNTFISSGGGGNNDQFNRFKNEPDDLYPTNFTDIDKAIMRYVEEFKGNDREIKVQDIINKFSIYGQSTVRDSIEMLKNEGHLFTTSDELHVKSTSDFC</sequence>
<keyword evidence="9" id="KW-0496">Mitochondrion</keyword>
<dbReference type="Gene3D" id="2.40.50.140">
    <property type="entry name" value="Nucleic acid-binding proteins"/>
    <property type="match status" value="1"/>
</dbReference>
<evidence type="ECO:0000256" key="4">
    <source>
        <dbReference type="ARBA" id="ARBA00022670"/>
    </source>
</evidence>
<dbReference type="InterPro" id="IPR036388">
    <property type="entry name" value="WH-like_DNA-bd_sf"/>
</dbReference>
<protein>
    <recommendedName>
        <fullName evidence="3">Mitochondrial inner membrane protease subunit 2</fullName>
    </recommendedName>
</protein>
<evidence type="ECO:0000256" key="2">
    <source>
        <dbReference type="ARBA" id="ARBA00007066"/>
    </source>
</evidence>
<feature type="active site" evidence="11">
    <location>
        <position position="40"/>
    </location>
</feature>
<keyword evidence="6" id="KW-0999">Mitochondrion inner membrane</keyword>
<keyword evidence="7" id="KW-0378">Hydrolase</keyword>
<accession>A0A9N9GJ56</accession>
<dbReference type="GO" id="GO:0006465">
    <property type="term" value="P:signal peptide processing"/>
    <property type="evidence" value="ECO:0007669"/>
    <property type="project" value="InterPro"/>
</dbReference>
<evidence type="ECO:0000256" key="8">
    <source>
        <dbReference type="ARBA" id="ARBA00022989"/>
    </source>
</evidence>
<dbReference type="PANTHER" id="PTHR46041">
    <property type="entry name" value="MITOCHONDRIAL INNER MEMBRANE PROTEASE SUBUNIT 2"/>
    <property type="match status" value="1"/>
</dbReference>
<keyword evidence="10" id="KW-0472">Membrane</keyword>
<dbReference type="InterPro" id="IPR019533">
    <property type="entry name" value="Peptidase_S26"/>
</dbReference>
<proteinExistence type="inferred from homology"/>
<evidence type="ECO:0000256" key="6">
    <source>
        <dbReference type="ARBA" id="ARBA00022792"/>
    </source>
</evidence>
<dbReference type="InterPro" id="IPR036286">
    <property type="entry name" value="LexA/Signal_pep-like_sf"/>
</dbReference>
<organism evidence="14 15">
    <name type="scientific">Ambispora leptoticha</name>
    <dbReference type="NCBI Taxonomy" id="144679"/>
    <lineage>
        <taxon>Eukaryota</taxon>
        <taxon>Fungi</taxon>
        <taxon>Fungi incertae sedis</taxon>
        <taxon>Mucoromycota</taxon>
        <taxon>Glomeromycotina</taxon>
        <taxon>Glomeromycetes</taxon>
        <taxon>Archaeosporales</taxon>
        <taxon>Ambisporaceae</taxon>
        <taxon>Ambispora</taxon>
    </lineage>
</organism>
<dbReference type="CDD" id="cd04478">
    <property type="entry name" value="RPA2_DBD_D"/>
    <property type="match status" value="1"/>
</dbReference>
<evidence type="ECO:0000256" key="7">
    <source>
        <dbReference type="ARBA" id="ARBA00022801"/>
    </source>
</evidence>
<evidence type="ECO:0000256" key="9">
    <source>
        <dbReference type="ARBA" id="ARBA00023128"/>
    </source>
</evidence>
<feature type="compositionally biased region" description="Low complexity" evidence="12">
    <location>
        <begin position="202"/>
        <end position="219"/>
    </location>
</feature>
<reference evidence="14" key="1">
    <citation type="submission" date="2021-06" db="EMBL/GenBank/DDBJ databases">
        <authorList>
            <person name="Kallberg Y."/>
            <person name="Tangrot J."/>
            <person name="Rosling A."/>
        </authorList>
    </citation>
    <scope>NUCLEOTIDE SEQUENCE</scope>
    <source>
        <strain evidence="14">FL130A</strain>
    </source>
</reference>
<evidence type="ECO:0000313" key="14">
    <source>
        <dbReference type="EMBL" id="CAG8605684.1"/>
    </source>
</evidence>
<dbReference type="EMBL" id="CAJVPS010004596">
    <property type="protein sequence ID" value="CAG8605684.1"/>
    <property type="molecule type" value="Genomic_DNA"/>
</dbReference>
<dbReference type="GO" id="GO:0042720">
    <property type="term" value="C:mitochondrial inner membrane peptidase complex"/>
    <property type="evidence" value="ECO:0007669"/>
    <property type="project" value="InterPro"/>
</dbReference>
<dbReference type="PRINTS" id="PR00727">
    <property type="entry name" value="LEADERPTASE"/>
</dbReference>
<feature type="domain" description="Peptidase S26" evidence="13">
    <location>
        <begin position="20"/>
        <end position="100"/>
    </location>
</feature>
<dbReference type="AlphaFoldDB" id="A0A9N9GJ56"/>
<dbReference type="SUPFAM" id="SSF51306">
    <property type="entry name" value="LexA/Signal peptidase"/>
    <property type="match status" value="1"/>
</dbReference>
<name>A0A9N9GJ56_9GLOM</name>
<keyword evidence="15" id="KW-1185">Reference proteome</keyword>
<comment type="caution">
    <text evidence="14">The sequence shown here is derived from an EMBL/GenBank/DDBJ whole genome shotgun (WGS) entry which is preliminary data.</text>
</comment>